<sequence>MTTARHLEVIDLLRVRDFPAERGRSGAITSGPGYHLVELSTSEDLWDDDGSRRVEVEEQYGAECDALAQLLSERWGEAQMVSLWSVMTRSMEGEEIAEPWSGLSQSVRYLHLWQPDGRWVAVGVSQWGTELEFQLMAVVTEVDPP</sequence>
<comment type="caution">
    <text evidence="1">The sequence shown here is derived from an EMBL/GenBank/DDBJ whole genome shotgun (WGS) entry which is preliminary data.</text>
</comment>
<evidence type="ECO:0000313" key="1">
    <source>
        <dbReference type="EMBL" id="GAA0582572.1"/>
    </source>
</evidence>
<name>A0ABP3Q453_9ACTN</name>
<keyword evidence="2" id="KW-1185">Reference proteome</keyword>
<dbReference type="RefSeq" id="WP_344070299.1">
    <property type="nucleotide sequence ID" value="NZ_BAAACA010000006.1"/>
</dbReference>
<dbReference type="EMBL" id="BAAACA010000006">
    <property type="protein sequence ID" value="GAA0582572.1"/>
    <property type="molecule type" value="Genomic_DNA"/>
</dbReference>
<evidence type="ECO:0000313" key="2">
    <source>
        <dbReference type="Proteomes" id="UP001500668"/>
    </source>
</evidence>
<dbReference type="Proteomes" id="UP001500668">
    <property type="component" value="Unassembled WGS sequence"/>
</dbReference>
<accession>A0ABP3Q453</accession>
<reference evidence="2" key="1">
    <citation type="journal article" date="2019" name="Int. J. Syst. Evol. Microbiol.">
        <title>The Global Catalogue of Microorganisms (GCM) 10K type strain sequencing project: providing services to taxonomists for standard genome sequencing and annotation.</title>
        <authorList>
            <consortium name="The Broad Institute Genomics Platform"/>
            <consortium name="The Broad Institute Genome Sequencing Center for Infectious Disease"/>
            <person name="Wu L."/>
            <person name="Ma J."/>
        </authorList>
    </citation>
    <scope>NUCLEOTIDE SEQUENCE [LARGE SCALE GENOMIC DNA]</scope>
    <source>
        <strain evidence="2">JCM 5067</strain>
    </source>
</reference>
<organism evidence="1 2">
    <name type="scientific">Streptomyces crystallinus</name>
    <dbReference type="NCBI Taxonomy" id="68191"/>
    <lineage>
        <taxon>Bacteria</taxon>
        <taxon>Bacillati</taxon>
        <taxon>Actinomycetota</taxon>
        <taxon>Actinomycetes</taxon>
        <taxon>Kitasatosporales</taxon>
        <taxon>Streptomycetaceae</taxon>
        <taxon>Streptomyces</taxon>
    </lineage>
</organism>
<gene>
    <name evidence="1" type="ORF">GCM10010394_09070</name>
</gene>
<proteinExistence type="predicted"/>
<protein>
    <submittedName>
        <fullName evidence="1">Uncharacterized protein</fullName>
    </submittedName>
</protein>